<dbReference type="AlphaFoldDB" id="A0A0B2P7K2"/>
<dbReference type="Proteomes" id="UP000053555">
    <property type="component" value="Unassembled WGS sequence"/>
</dbReference>
<reference evidence="1" key="1">
    <citation type="submission" date="2014-07" db="EMBL/GenBank/DDBJ databases">
        <title>Identification of a novel salt tolerance gene in wild soybean by whole-genome sequencing.</title>
        <authorList>
            <person name="Lam H.-M."/>
            <person name="Qi X."/>
            <person name="Li M.-W."/>
            <person name="Liu X."/>
            <person name="Xie M."/>
            <person name="Ni M."/>
            <person name="Xu X."/>
        </authorList>
    </citation>
    <scope>NUCLEOTIDE SEQUENCE [LARGE SCALE GENOMIC DNA]</scope>
    <source>
        <tissue evidence="1">Root</tissue>
    </source>
</reference>
<name>A0A0B2P7K2_GLYSO</name>
<organism evidence="1">
    <name type="scientific">Glycine soja</name>
    <name type="common">Wild soybean</name>
    <dbReference type="NCBI Taxonomy" id="3848"/>
    <lineage>
        <taxon>Eukaryota</taxon>
        <taxon>Viridiplantae</taxon>
        <taxon>Streptophyta</taxon>
        <taxon>Embryophyta</taxon>
        <taxon>Tracheophyta</taxon>
        <taxon>Spermatophyta</taxon>
        <taxon>Magnoliopsida</taxon>
        <taxon>eudicotyledons</taxon>
        <taxon>Gunneridae</taxon>
        <taxon>Pentapetalae</taxon>
        <taxon>rosids</taxon>
        <taxon>fabids</taxon>
        <taxon>Fabales</taxon>
        <taxon>Fabaceae</taxon>
        <taxon>Papilionoideae</taxon>
        <taxon>50 kb inversion clade</taxon>
        <taxon>NPAAA clade</taxon>
        <taxon>indigoferoid/millettioid clade</taxon>
        <taxon>Phaseoleae</taxon>
        <taxon>Glycine</taxon>
        <taxon>Glycine subgen. Soja</taxon>
    </lineage>
</organism>
<dbReference type="EMBL" id="KN668513">
    <property type="protein sequence ID" value="KHN05310.1"/>
    <property type="molecule type" value="Genomic_DNA"/>
</dbReference>
<proteinExistence type="predicted"/>
<evidence type="ECO:0000313" key="1">
    <source>
        <dbReference type="EMBL" id="KHN05310.1"/>
    </source>
</evidence>
<protein>
    <submittedName>
        <fullName evidence="1">Uncharacterized protein</fullName>
    </submittedName>
</protein>
<accession>A0A0B2P7K2</accession>
<sequence>MKLSSYLALDFCTLVSSEDDVFQLAQLASKVVKDPKLTVDQLEKLLVKSSILEDAQKSKAKLNYRLVSTTNSIPSLVEEIQLGFSRRAKWEMDKGKHAKVAADIEDRFFKLKGLTF</sequence>
<gene>
    <name evidence="1" type="ORF">glysoja_047205</name>
</gene>